<accession>A0AC35U0H0</accession>
<organism evidence="1 2">
    <name type="scientific">Rhabditophanes sp. KR3021</name>
    <dbReference type="NCBI Taxonomy" id="114890"/>
    <lineage>
        <taxon>Eukaryota</taxon>
        <taxon>Metazoa</taxon>
        <taxon>Ecdysozoa</taxon>
        <taxon>Nematoda</taxon>
        <taxon>Chromadorea</taxon>
        <taxon>Rhabditida</taxon>
        <taxon>Tylenchina</taxon>
        <taxon>Panagrolaimomorpha</taxon>
        <taxon>Strongyloidoidea</taxon>
        <taxon>Alloionematidae</taxon>
        <taxon>Rhabditophanes</taxon>
    </lineage>
</organism>
<evidence type="ECO:0000313" key="1">
    <source>
        <dbReference type="Proteomes" id="UP000095286"/>
    </source>
</evidence>
<reference evidence="2" key="1">
    <citation type="submission" date="2016-11" db="UniProtKB">
        <authorList>
            <consortium name="WormBaseParasite"/>
        </authorList>
    </citation>
    <scope>IDENTIFICATION</scope>
    <source>
        <strain evidence="2">KR3021</strain>
    </source>
</reference>
<dbReference type="Proteomes" id="UP000095286">
    <property type="component" value="Unplaced"/>
</dbReference>
<name>A0AC35U0H0_9BILA</name>
<dbReference type="WBParaSite" id="RSKR_0000614000.1">
    <property type="protein sequence ID" value="RSKR_0000614000.1"/>
    <property type="gene ID" value="RSKR_0000614000"/>
</dbReference>
<proteinExistence type="predicted"/>
<protein>
    <submittedName>
        <fullName evidence="2">Structural maintenance of chromosomes protein</fullName>
    </submittedName>
</protein>
<evidence type="ECO:0000313" key="2">
    <source>
        <dbReference type="WBParaSite" id="RSKR_0000614000.1"/>
    </source>
</evidence>
<sequence length="1179" mass="132892">MYIKDVEIDGFKSYGRMQKLVNFDTQFNAITGLNGSGKSNILDAICFLLGISNLAHVRAGTMDDLVYKQGQAGVQKASVTVTFDNSDKSASPIGYESVPVIRVSRSVIIKGKTSYSINGSNSTMTKVQELFRSVGLNVNRPHFLIMQGRIAKVLNMKPHEILGMIEEAAGTTLYDQKREASLKQLRDKDETIKHIDELFNNDVTPKIERLKAEKEGYLNFQRVERECALSKQKLIVFEYKSKLSTLNSGKAEIERQTQETGEFDELIQRAVEEINEMEAEMRETNEALASESAKTKGNLQESLKVASKEYTDLLAQVEKLDEDQTSKQKDIAFKNNQIKSDEKDIKKFEAKLVSSGKDVGGDADRRSELENIITTNQEKLSNLARGQVDDGEGNAMSLKGLIGSLGTKISALETTNYGYCQERKRIEKDLPKAESDLGKISKDSARLEEDLASCESKVAEVNSKMGKINFDETIYSDNRRRVEDIKFEVENLRTRIRDEKQLNGLEVNYNDPNGYVNTSDIFGTVGLLMKVKDPRFYTAMDTALGGNIRNVVVKSSDTAASLLKCRMQNRISFLPLNELKPRLIRPDALRRAREIGGPDNVWYALDLIDYDPKYEKAMQFVCGNVLICSTSEVAKKVCFDKGVYTRCVNLLGDDYNPQGIMSGGSSISKSDATMFDKIDKIREMTNTWRGKERDLHNTRESITEMEKCRSDYHQAKSALTDLTNQQNRLKSKLESSDAYSLKLTLERYKLRLGELEQLITTTEKELESCKTKLEEAQRNEQNEAIFTANEIKKAKKELAAAEKELQSSKDKFIAAEKLIQDIQNELETLRESIVGEMGTIKQLELEIEELEVQKQQVIPTLNAAKDNKEEKEKVLQGYIDLQRNNEMKIENLKVLQMEKIKERDQFGLKKRAAEKSLEALGNKIKEVEVEVKEIEKAHEFVIHQREHFDKPGTNFVFTGETHETLKAKAHENAKMLEELGKSVNKKAIHLLATSEDTFNDLIAARNSIDEDKASVMDTIKVLEEMKRKALIEAYEKVNGDFHSIFSTLLPGCGGKLQKTVNDENALVGLEVRISFNGQFKESLSELSGGQRSLIALSLILAMLKYSPAPLYILDEVDAALDLSHTQNIGEMIKKHFTQSQFVIVSLKDGMFNNANVLFKTQFLDGSSVVKRIPETGFLA</sequence>